<dbReference type="OrthoDB" id="995584at2"/>
<feature type="chain" id="PRO_5021412638" evidence="1">
    <location>
        <begin position="23"/>
        <end position="261"/>
    </location>
</feature>
<keyword evidence="3" id="KW-1185">Reference proteome</keyword>
<dbReference type="AlphaFoldDB" id="A0A4Y8L965"/>
<sequence>MKKALKGYLLLICLLVSMSVLSKNDQTEIHFFSVYELSPKTTALVINQAESEDDITLLDEVFNSIDESDSIRAEFYSSLYDNKKFTTLHYYDTTGVYKLMINKKLSKELLPLIENEYYIYGLKGYSKSKIKDITLALDECMTNVFAFPLQNFDVKQNGHPVLATDQKLDIVYGKEYKDAEQKINQYFDNIEADYKDQTSVVVFANIGDLYLAYSDDFKWNQNLSEDTKCFFPSRMAFKIEPDKGVNLIWSDGLDLYGIPCD</sequence>
<dbReference type="RefSeq" id="WP_035330981.1">
    <property type="nucleotide sequence ID" value="NZ_JAWZLG010000034.1"/>
</dbReference>
<feature type="signal peptide" evidence="1">
    <location>
        <begin position="1"/>
        <end position="22"/>
    </location>
</feature>
<gene>
    <name evidence="2" type="ORF">E2605_00555</name>
</gene>
<dbReference type="EMBL" id="SOML01000001">
    <property type="protein sequence ID" value="TFD98608.1"/>
    <property type="molecule type" value="Genomic_DNA"/>
</dbReference>
<protein>
    <submittedName>
        <fullName evidence="2">Uncharacterized protein</fullName>
    </submittedName>
</protein>
<dbReference type="Proteomes" id="UP000297861">
    <property type="component" value="Unassembled WGS sequence"/>
</dbReference>
<evidence type="ECO:0000256" key="1">
    <source>
        <dbReference type="SAM" id="SignalP"/>
    </source>
</evidence>
<name>A0A4Y8L965_9BACT</name>
<keyword evidence="1" id="KW-0732">Signal</keyword>
<proteinExistence type="predicted"/>
<accession>A0A4Y8L965</accession>
<reference evidence="2 3" key="1">
    <citation type="submission" date="2019-03" db="EMBL/GenBank/DDBJ databases">
        <title>San Antonio Military Medical Center submission to MRSN (WRAIR), pending publication.</title>
        <authorList>
            <person name="Blyth D.M."/>
            <person name="Mccarthy S.L."/>
            <person name="Schall S.E."/>
            <person name="Stam J.A."/>
            <person name="Ong A.C."/>
            <person name="Mcgann P.T."/>
        </authorList>
    </citation>
    <scope>NUCLEOTIDE SEQUENCE [LARGE SCALE GENOMIC DNA]</scope>
    <source>
        <strain evidence="2 3">MRSN571793</strain>
    </source>
</reference>
<evidence type="ECO:0000313" key="2">
    <source>
        <dbReference type="EMBL" id="TFD98608.1"/>
    </source>
</evidence>
<comment type="caution">
    <text evidence="2">The sequence shown here is derived from an EMBL/GenBank/DDBJ whole genome shotgun (WGS) entry which is preliminary data.</text>
</comment>
<evidence type="ECO:0000313" key="3">
    <source>
        <dbReference type="Proteomes" id="UP000297861"/>
    </source>
</evidence>
<organism evidence="2 3">
    <name type="scientific">Dysgonomonas capnocytophagoides</name>
    <dbReference type="NCBI Taxonomy" id="45254"/>
    <lineage>
        <taxon>Bacteria</taxon>
        <taxon>Pseudomonadati</taxon>
        <taxon>Bacteroidota</taxon>
        <taxon>Bacteroidia</taxon>
        <taxon>Bacteroidales</taxon>
        <taxon>Dysgonomonadaceae</taxon>
        <taxon>Dysgonomonas</taxon>
    </lineage>
</organism>